<dbReference type="PANTHER" id="PTHR43737:SF1">
    <property type="entry name" value="DUF1501 DOMAIN-CONTAINING PROTEIN"/>
    <property type="match status" value="1"/>
</dbReference>
<proteinExistence type="predicted"/>
<dbReference type="Gene3D" id="3.40.720.10">
    <property type="entry name" value="Alkaline Phosphatase, subunit A"/>
    <property type="match status" value="1"/>
</dbReference>
<dbReference type="PROSITE" id="PS51318">
    <property type="entry name" value="TAT"/>
    <property type="match status" value="1"/>
</dbReference>
<dbReference type="InterPro" id="IPR010869">
    <property type="entry name" value="DUF1501"/>
</dbReference>
<accession>A0A517Y6S8</accession>
<dbReference type="AlphaFoldDB" id="A0A517Y6S8"/>
<sequence>MNTQLHLQTSLKFSSRGQLQRRDFLNAIAGTSAAAAGLTWADQMTASAADLRKQGKACILLWMQGGPSQFETFSPKPKHANGGETKAISTSVPGIEIAAGLPKTSQVMNDLCVIRSMNSREGAHPRATYLMHTGYLPTASVKYPTLGSIISHEIGDHVAELPSFVRIGGGRFGDSAGLLGVDYDPFVMQSAGRLPDNTALPTSSVRYQRRLNLLGKLEQDFATKGGQQEVADHQKVYDRAAKMILSPQMKAFDLDKESSATRKLYGESEFGKGCLLARRLVQAGVTFIEVSLGNWDTHFDNFEKTTSLCNQLDQPFAALIQDLKQQGMLDNTLVLWMGEFGRTPRINPRSGRDHFPKAFNMALAGGGVQGGQVIGRTNDSGDSVTDRPVNVNDMLRTVCTGLGVNPDKENMSNIGRPIKIVDGGKHVPGIFA</sequence>
<name>A0A517Y6S8_9BACT</name>
<dbReference type="OrthoDB" id="127333at2"/>
<dbReference type="SUPFAM" id="SSF53649">
    <property type="entry name" value="Alkaline phosphatase-like"/>
    <property type="match status" value="1"/>
</dbReference>
<evidence type="ECO:0000313" key="2">
    <source>
        <dbReference type="Proteomes" id="UP000315017"/>
    </source>
</evidence>
<evidence type="ECO:0008006" key="3">
    <source>
        <dbReference type="Google" id="ProtNLM"/>
    </source>
</evidence>
<dbReference type="EMBL" id="CP036274">
    <property type="protein sequence ID" value="QDU25944.1"/>
    <property type="molecule type" value="Genomic_DNA"/>
</dbReference>
<dbReference type="InterPro" id="IPR017850">
    <property type="entry name" value="Alkaline_phosphatase_core_sf"/>
</dbReference>
<dbReference type="InterPro" id="IPR006311">
    <property type="entry name" value="TAT_signal"/>
</dbReference>
<reference evidence="1 2" key="1">
    <citation type="submission" date="2019-02" db="EMBL/GenBank/DDBJ databases">
        <title>Deep-cultivation of Planctomycetes and their phenomic and genomic characterization uncovers novel biology.</title>
        <authorList>
            <person name="Wiegand S."/>
            <person name="Jogler M."/>
            <person name="Boedeker C."/>
            <person name="Pinto D."/>
            <person name="Vollmers J."/>
            <person name="Rivas-Marin E."/>
            <person name="Kohn T."/>
            <person name="Peeters S.H."/>
            <person name="Heuer A."/>
            <person name="Rast P."/>
            <person name="Oberbeckmann S."/>
            <person name="Bunk B."/>
            <person name="Jeske O."/>
            <person name="Meyerdierks A."/>
            <person name="Storesund J.E."/>
            <person name="Kallscheuer N."/>
            <person name="Luecker S."/>
            <person name="Lage O.M."/>
            <person name="Pohl T."/>
            <person name="Merkel B.J."/>
            <person name="Hornburger P."/>
            <person name="Mueller R.-W."/>
            <person name="Bruemmer F."/>
            <person name="Labrenz M."/>
            <person name="Spormann A.M."/>
            <person name="Op den Camp H."/>
            <person name="Overmann J."/>
            <person name="Amann R."/>
            <person name="Jetten M.S.M."/>
            <person name="Mascher T."/>
            <person name="Medema M.H."/>
            <person name="Devos D.P."/>
            <person name="Kaster A.-K."/>
            <person name="Ovreas L."/>
            <person name="Rohde M."/>
            <person name="Galperin M.Y."/>
            <person name="Jogler C."/>
        </authorList>
    </citation>
    <scope>NUCLEOTIDE SEQUENCE [LARGE SCALE GENOMIC DNA]</scope>
    <source>
        <strain evidence="1 2">ETA_A8</strain>
    </source>
</reference>
<gene>
    <name evidence="1" type="ORF">ETAA8_10160</name>
</gene>
<keyword evidence="2" id="KW-1185">Reference proteome</keyword>
<protein>
    <recommendedName>
        <fullName evidence="3">DUF1501 domain-containing protein</fullName>
    </recommendedName>
</protein>
<organism evidence="1 2">
    <name type="scientific">Anatilimnocola aggregata</name>
    <dbReference type="NCBI Taxonomy" id="2528021"/>
    <lineage>
        <taxon>Bacteria</taxon>
        <taxon>Pseudomonadati</taxon>
        <taxon>Planctomycetota</taxon>
        <taxon>Planctomycetia</taxon>
        <taxon>Pirellulales</taxon>
        <taxon>Pirellulaceae</taxon>
        <taxon>Anatilimnocola</taxon>
    </lineage>
</organism>
<dbReference type="Proteomes" id="UP000315017">
    <property type="component" value="Chromosome"/>
</dbReference>
<dbReference type="KEGG" id="aagg:ETAA8_10160"/>
<dbReference type="PANTHER" id="PTHR43737">
    <property type="entry name" value="BLL7424 PROTEIN"/>
    <property type="match status" value="1"/>
</dbReference>
<dbReference type="RefSeq" id="WP_145085709.1">
    <property type="nucleotide sequence ID" value="NZ_CP036274.1"/>
</dbReference>
<evidence type="ECO:0000313" key="1">
    <source>
        <dbReference type="EMBL" id="QDU25944.1"/>
    </source>
</evidence>
<dbReference type="Pfam" id="PF07394">
    <property type="entry name" value="DUF1501"/>
    <property type="match status" value="1"/>
</dbReference>